<dbReference type="PANTHER" id="PTHR45626:SF52">
    <property type="entry name" value="SINGLE-STRANDED DNA-DEPENDENT ATPASE (EUROFUNG)"/>
    <property type="match status" value="1"/>
</dbReference>
<feature type="domain" description="RING-type" evidence="6">
    <location>
        <begin position="519"/>
        <end position="566"/>
    </location>
</feature>
<dbReference type="EMBL" id="JAKJXP020000058">
    <property type="protein sequence ID" value="KAK7750833.1"/>
    <property type="molecule type" value="Genomic_DNA"/>
</dbReference>
<dbReference type="PROSITE" id="PS51194">
    <property type="entry name" value="HELICASE_CTER"/>
    <property type="match status" value="1"/>
</dbReference>
<dbReference type="Pfam" id="PF00271">
    <property type="entry name" value="Helicase_C"/>
    <property type="match status" value="1"/>
</dbReference>
<dbReference type="GO" id="GO:0005524">
    <property type="term" value="F:ATP binding"/>
    <property type="evidence" value="ECO:0007669"/>
    <property type="project" value="UniProtKB-KW"/>
</dbReference>
<dbReference type="Pfam" id="PF00176">
    <property type="entry name" value="SNF2-rel_dom"/>
    <property type="match status" value="1"/>
</dbReference>
<evidence type="ECO:0000256" key="2">
    <source>
        <dbReference type="ARBA" id="ARBA00022801"/>
    </source>
</evidence>
<comment type="caution">
    <text evidence="9">The sequence shown here is derived from an EMBL/GenBank/DDBJ whole genome shotgun (WGS) entry which is preliminary data.</text>
</comment>
<keyword evidence="2" id="KW-0378">Hydrolase</keyword>
<dbReference type="SMART" id="SM00487">
    <property type="entry name" value="DEXDc"/>
    <property type="match status" value="1"/>
</dbReference>
<accession>A0AAN9UZQ1</accession>
<gene>
    <name evidence="9" type="ORF">SLS62_007232</name>
</gene>
<keyword evidence="10" id="KW-1185">Reference proteome</keyword>
<dbReference type="SUPFAM" id="SSF52540">
    <property type="entry name" value="P-loop containing nucleoside triphosphate hydrolases"/>
    <property type="match status" value="2"/>
</dbReference>
<dbReference type="InterPro" id="IPR000330">
    <property type="entry name" value="SNF2_N"/>
</dbReference>
<dbReference type="Proteomes" id="UP001320420">
    <property type="component" value="Unassembled WGS sequence"/>
</dbReference>
<dbReference type="InterPro" id="IPR014001">
    <property type="entry name" value="Helicase_ATP-bd"/>
</dbReference>
<keyword evidence="4" id="KW-0479">Metal-binding</keyword>
<evidence type="ECO:0000256" key="5">
    <source>
        <dbReference type="SAM" id="MobiDB-lite"/>
    </source>
</evidence>
<evidence type="ECO:0000259" key="7">
    <source>
        <dbReference type="PROSITE" id="PS51192"/>
    </source>
</evidence>
<dbReference type="PANTHER" id="PTHR45626">
    <property type="entry name" value="TRANSCRIPTION TERMINATION FACTOR 2-RELATED"/>
    <property type="match status" value="1"/>
</dbReference>
<keyword evidence="4" id="KW-0863">Zinc-finger</keyword>
<dbReference type="PROSITE" id="PS51192">
    <property type="entry name" value="HELICASE_ATP_BIND_1"/>
    <property type="match status" value="1"/>
</dbReference>
<organism evidence="9 10">
    <name type="scientific">Diatrype stigma</name>
    <dbReference type="NCBI Taxonomy" id="117547"/>
    <lineage>
        <taxon>Eukaryota</taxon>
        <taxon>Fungi</taxon>
        <taxon>Dikarya</taxon>
        <taxon>Ascomycota</taxon>
        <taxon>Pezizomycotina</taxon>
        <taxon>Sordariomycetes</taxon>
        <taxon>Xylariomycetidae</taxon>
        <taxon>Xylariales</taxon>
        <taxon>Diatrypaceae</taxon>
        <taxon>Diatrype</taxon>
    </lineage>
</organism>
<dbReference type="Gene3D" id="3.40.50.10810">
    <property type="entry name" value="Tandem AAA-ATPase domain"/>
    <property type="match status" value="1"/>
</dbReference>
<reference evidence="9 10" key="1">
    <citation type="submission" date="2024-02" db="EMBL/GenBank/DDBJ databases">
        <title>De novo assembly and annotation of 12 fungi associated with fruit tree decline syndrome in Ontario, Canada.</title>
        <authorList>
            <person name="Sulman M."/>
            <person name="Ellouze W."/>
            <person name="Ilyukhin E."/>
        </authorList>
    </citation>
    <scope>NUCLEOTIDE SEQUENCE [LARGE SCALE GENOMIC DNA]</scope>
    <source>
        <strain evidence="9 10">M11/M66-122</strain>
    </source>
</reference>
<evidence type="ECO:0000259" key="6">
    <source>
        <dbReference type="PROSITE" id="PS50089"/>
    </source>
</evidence>
<dbReference type="PROSITE" id="PS50089">
    <property type="entry name" value="ZF_RING_2"/>
    <property type="match status" value="1"/>
</dbReference>
<sequence>MIYQVDVKLSEQNMPELSSRLWNSQARDFSNRQFQIFTVKSKSDHVVLLFRDGVTFGILRDNMFKALSPMLQREKSLVFEGVAITHLVCDRLAKVNKSSDRIVQVDLNVYGLREDAKRIGNEFSSKKIWLQRPDRARLPYENPHVITFPGMEHSISIQEVQANSGAKNLQAEEERVQQIVSEVQNSLQRANELETTTGDRRLKTQLLDLQPEERGGGILADEMGMGKSLCLLALVLETLDEGRKWAEEKQLEEHHCSRVQYSHSTLVIVPSALLINNWWKEIETHMEGILKVIKYHGQGRESNPDNLKNSDVVITTYSTLASEWYKKKSQLHRIAHVIRRPATTFYRTCTELEARSRWALTGTPIQNRLQDIGALFAFLRAEPFHSIAQFRRFISVPFDQGNPIVKDRLVMLYDSLCLRRTKDILTLPGVKEEIRRLDFSQEEREHYEGTVKILDRSIRERVGQYDQVSKFGLFQAHLQLRILCNHGTYQKAFSWKRSRVRDTNEALTVDLGMDVEVRCNGCEQLRPLVGPSNTSSKDCGHFLCSSCQGDYEGSWGLDSVKCPLCSLKGRDGQGQLTGASFDAPNHTDPPETHKSREDGYFNKNGTSAKMKALIEDVKRDQEKVKRTLDLVEQHLKLEGIVPIRIDGNTLMSERQRSLDKFDTDAEARVLLMTTGTGAFGLNITAAKRVFIVELQWNPSVENQAIARTIRLGQEENVLVTRYMIKGTVEEVRSRATPPLTTRGKC</sequence>
<feature type="region of interest" description="Disordered" evidence="5">
    <location>
        <begin position="576"/>
        <end position="604"/>
    </location>
</feature>
<proteinExistence type="predicted"/>
<evidence type="ECO:0000313" key="10">
    <source>
        <dbReference type="Proteomes" id="UP001320420"/>
    </source>
</evidence>
<evidence type="ECO:0000256" key="3">
    <source>
        <dbReference type="ARBA" id="ARBA00022840"/>
    </source>
</evidence>
<dbReference type="GO" id="GO:0016787">
    <property type="term" value="F:hydrolase activity"/>
    <property type="evidence" value="ECO:0007669"/>
    <property type="project" value="UniProtKB-KW"/>
</dbReference>
<dbReference type="Gene3D" id="3.40.50.300">
    <property type="entry name" value="P-loop containing nucleotide triphosphate hydrolases"/>
    <property type="match status" value="1"/>
</dbReference>
<keyword evidence="3" id="KW-0067">ATP-binding</keyword>
<dbReference type="InterPro" id="IPR038718">
    <property type="entry name" value="SNF2-like_sf"/>
</dbReference>
<evidence type="ECO:0000256" key="4">
    <source>
        <dbReference type="PROSITE-ProRule" id="PRU00175"/>
    </source>
</evidence>
<dbReference type="InterPro" id="IPR027417">
    <property type="entry name" value="P-loop_NTPase"/>
</dbReference>
<dbReference type="AlphaFoldDB" id="A0AAN9UZQ1"/>
<feature type="compositionally biased region" description="Basic and acidic residues" evidence="5">
    <location>
        <begin position="588"/>
        <end position="600"/>
    </location>
</feature>
<feature type="domain" description="Helicase C-terminal" evidence="8">
    <location>
        <begin position="600"/>
        <end position="745"/>
    </location>
</feature>
<feature type="domain" description="Helicase ATP-binding" evidence="7">
    <location>
        <begin position="208"/>
        <end position="382"/>
    </location>
</feature>
<keyword evidence="4" id="KW-0862">Zinc</keyword>
<dbReference type="SMART" id="SM00490">
    <property type="entry name" value="HELICc"/>
    <property type="match status" value="1"/>
</dbReference>
<dbReference type="GO" id="GO:0008270">
    <property type="term" value="F:zinc ion binding"/>
    <property type="evidence" value="ECO:0007669"/>
    <property type="project" value="UniProtKB-KW"/>
</dbReference>
<dbReference type="CDD" id="cd18008">
    <property type="entry name" value="DEXDc_SHPRH-like"/>
    <property type="match status" value="1"/>
</dbReference>
<evidence type="ECO:0000313" key="9">
    <source>
        <dbReference type="EMBL" id="KAK7750833.1"/>
    </source>
</evidence>
<dbReference type="InterPro" id="IPR001650">
    <property type="entry name" value="Helicase_C-like"/>
</dbReference>
<dbReference type="InterPro" id="IPR050628">
    <property type="entry name" value="SNF2_RAD54_helicase_TF"/>
</dbReference>
<dbReference type="GO" id="GO:0008094">
    <property type="term" value="F:ATP-dependent activity, acting on DNA"/>
    <property type="evidence" value="ECO:0007669"/>
    <property type="project" value="TreeGrafter"/>
</dbReference>
<evidence type="ECO:0000256" key="1">
    <source>
        <dbReference type="ARBA" id="ARBA00022741"/>
    </source>
</evidence>
<dbReference type="InterPro" id="IPR049730">
    <property type="entry name" value="SNF2/RAD54-like_C"/>
</dbReference>
<protein>
    <submittedName>
        <fullName evidence="9">Uncharacterized protein</fullName>
    </submittedName>
</protein>
<dbReference type="CDD" id="cd18793">
    <property type="entry name" value="SF2_C_SNF"/>
    <property type="match status" value="1"/>
</dbReference>
<dbReference type="InterPro" id="IPR001841">
    <property type="entry name" value="Znf_RING"/>
</dbReference>
<name>A0AAN9UZQ1_9PEZI</name>
<evidence type="ECO:0000259" key="8">
    <source>
        <dbReference type="PROSITE" id="PS51194"/>
    </source>
</evidence>
<dbReference type="GO" id="GO:0005634">
    <property type="term" value="C:nucleus"/>
    <property type="evidence" value="ECO:0007669"/>
    <property type="project" value="TreeGrafter"/>
</dbReference>
<keyword evidence="1" id="KW-0547">Nucleotide-binding</keyword>
<dbReference type="GO" id="GO:0006281">
    <property type="term" value="P:DNA repair"/>
    <property type="evidence" value="ECO:0007669"/>
    <property type="project" value="TreeGrafter"/>
</dbReference>